<dbReference type="InterPro" id="IPR046060">
    <property type="entry name" value="DUF6018"/>
</dbReference>
<dbReference type="Pfam" id="PF19482">
    <property type="entry name" value="DUF6018"/>
    <property type="match status" value="1"/>
</dbReference>
<protein>
    <submittedName>
        <fullName evidence="1">Uncharacterized protein</fullName>
    </submittedName>
</protein>
<evidence type="ECO:0000313" key="2">
    <source>
        <dbReference type="Proteomes" id="UP000076567"/>
    </source>
</evidence>
<dbReference type="AlphaFoldDB" id="A0A163S127"/>
<dbReference type="EMBL" id="LRFC01000006">
    <property type="protein sequence ID" value="KZE67932.1"/>
    <property type="molecule type" value="Genomic_DNA"/>
</dbReference>
<accession>A0A163S127</accession>
<reference evidence="2" key="1">
    <citation type="submission" date="2016-01" db="EMBL/GenBank/DDBJ databases">
        <title>Draft genome of Chromobacterium sp. F49.</title>
        <authorList>
            <person name="Hong K.W."/>
        </authorList>
    </citation>
    <scope>NUCLEOTIDE SEQUENCE [LARGE SCALE GENOMIC DNA]</scope>
    <source>
        <strain evidence="2">P7IIIA</strain>
    </source>
</reference>
<keyword evidence="2" id="KW-1185">Reference proteome</keyword>
<name>A0A163S127_9BACL</name>
<comment type="caution">
    <text evidence="1">The sequence shown here is derived from an EMBL/GenBank/DDBJ whole genome shotgun (WGS) entry which is preliminary data.</text>
</comment>
<dbReference type="RefSeq" id="WP_066238300.1">
    <property type="nucleotide sequence ID" value="NZ_LRFC01000006.1"/>
</dbReference>
<gene>
    <name evidence="1" type="ORF">AWM68_17310</name>
</gene>
<proteinExistence type="predicted"/>
<dbReference type="OrthoDB" id="2887902at2"/>
<organism evidence="1 2">
    <name type="scientific">Fictibacillus phosphorivorans</name>
    <dbReference type="NCBI Taxonomy" id="1221500"/>
    <lineage>
        <taxon>Bacteria</taxon>
        <taxon>Bacillati</taxon>
        <taxon>Bacillota</taxon>
        <taxon>Bacilli</taxon>
        <taxon>Bacillales</taxon>
        <taxon>Fictibacillaceae</taxon>
        <taxon>Fictibacillus</taxon>
    </lineage>
</organism>
<evidence type="ECO:0000313" key="1">
    <source>
        <dbReference type="EMBL" id="KZE67932.1"/>
    </source>
</evidence>
<dbReference type="Proteomes" id="UP000076567">
    <property type="component" value="Unassembled WGS sequence"/>
</dbReference>
<sequence length="115" mass="13280">MAVTMSELFGTKNVIEDCRQQTKMIGSNDRTRISAEILLKNGDRRIYRAKSLTQKNAKREVVSFVAAVERATGEKVIWRFKGEETYQFSTNFTSQPSLFQKAKKSLLDYFFPIED</sequence>